<evidence type="ECO:0000313" key="2">
    <source>
        <dbReference type="EMBL" id="KAK9048239.1"/>
    </source>
</evidence>
<dbReference type="EMBL" id="JBCNJP010013855">
    <property type="protein sequence ID" value="KAK9048239.1"/>
    <property type="molecule type" value="Genomic_DNA"/>
</dbReference>
<protein>
    <submittedName>
        <fullName evidence="2">Uncharacterized protein</fullName>
    </submittedName>
</protein>
<feature type="region of interest" description="Disordered" evidence="1">
    <location>
        <begin position="1"/>
        <end position="34"/>
    </location>
</feature>
<feature type="non-terminal residue" evidence="2">
    <location>
        <position position="163"/>
    </location>
</feature>
<proteinExistence type="predicted"/>
<sequence length="163" mass="18327">MDEALANAPSTSPKARSIETPKNEKGDTANSSSEQFAMTQHLLSQYDTLQSRIKDLKDAAEYELSGVQCAGNPHFWVNDRKTLEVIYGGKRNLLNVLDFLKRPNASALVSGTRDRVNLHDKFKQAIEAYFHGTIDELTKKVEERKADLEKPLFWDLVKDSNSG</sequence>
<accession>A0AAP0GHE0</accession>
<name>A0AAP0GHE0_9ASTR</name>
<comment type="caution">
    <text evidence="2">The sequence shown here is derived from an EMBL/GenBank/DDBJ whole genome shotgun (WGS) entry which is preliminary data.</text>
</comment>
<feature type="compositionally biased region" description="Basic and acidic residues" evidence="1">
    <location>
        <begin position="16"/>
        <end position="27"/>
    </location>
</feature>
<evidence type="ECO:0000256" key="1">
    <source>
        <dbReference type="SAM" id="MobiDB-lite"/>
    </source>
</evidence>
<reference evidence="2 3" key="1">
    <citation type="submission" date="2024-04" db="EMBL/GenBank/DDBJ databases">
        <title>The reference genome of an endangered Asteraceae, Deinandra increscens subsp. villosa, native to the Central Coast of California.</title>
        <authorList>
            <person name="Guilliams M."/>
            <person name="Hasenstab-Lehman K."/>
            <person name="Meyer R."/>
            <person name="Mcevoy S."/>
        </authorList>
    </citation>
    <scope>NUCLEOTIDE SEQUENCE [LARGE SCALE GENOMIC DNA]</scope>
    <source>
        <tissue evidence="2">Leaf</tissue>
    </source>
</reference>
<dbReference type="AlphaFoldDB" id="A0AAP0GHE0"/>
<gene>
    <name evidence="2" type="ORF">SSX86_032798</name>
</gene>
<dbReference type="Proteomes" id="UP001408789">
    <property type="component" value="Unassembled WGS sequence"/>
</dbReference>
<keyword evidence="3" id="KW-1185">Reference proteome</keyword>
<evidence type="ECO:0000313" key="3">
    <source>
        <dbReference type="Proteomes" id="UP001408789"/>
    </source>
</evidence>
<organism evidence="2 3">
    <name type="scientific">Deinandra increscens subsp. villosa</name>
    <dbReference type="NCBI Taxonomy" id="3103831"/>
    <lineage>
        <taxon>Eukaryota</taxon>
        <taxon>Viridiplantae</taxon>
        <taxon>Streptophyta</taxon>
        <taxon>Embryophyta</taxon>
        <taxon>Tracheophyta</taxon>
        <taxon>Spermatophyta</taxon>
        <taxon>Magnoliopsida</taxon>
        <taxon>eudicotyledons</taxon>
        <taxon>Gunneridae</taxon>
        <taxon>Pentapetalae</taxon>
        <taxon>asterids</taxon>
        <taxon>campanulids</taxon>
        <taxon>Asterales</taxon>
        <taxon>Asteraceae</taxon>
        <taxon>Asteroideae</taxon>
        <taxon>Heliantheae alliance</taxon>
        <taxon>Madieae</taxon>
        <taxon>Madiinae</taxon>
        <taxon>Deinandra</taxon>
    </lineage>
</organism>